<dbReference type="EMBL" id="MJLZ01000028">
    <property type="protein sequence ID" value="RLM22100.1"/>
    <property type="molecule type" value="Genomic_DNA"/>
</dbReference>
<gene>
    <name evidence="1" type="ORF">BIY29_12575</name>
</gene>
<name>A0A421DMF2_9GAMM</name>
<protein>
    <submittedName>
        <fullName evidence="1">Uncharacterized protein</fullName>
    </submittedName>
</protein>
<keyword evidence="2" id="KW-1185">Reference proteome</keyword>
<reference evidence="1 2" key="1">
    <citation type="submission" date="2016-09" db="EMBL/GenBank/DDBJ databases">
        <authorList>
            <person name="Doonan J."/>
            <person name="Pachebat J.A."/>
            <person name="Golyshin P.N."/>
            <person name="Denman S."/>
            <person name="Mcdonald J.E."/>
        </authorList>
    </citation>
    <scope>NUCLEOTIDE SEQUENCE [LARGE SCALE GENOMIC DNA]</scope>
    <source>
        <strain evidence="1 2">NCPPB 3934</strain>
    </source>
</reference>
<dbReference type="AlphaFoldDB" id="A0A421DMF2"/>
<sequence>MFYPCIDFYRPVKMYKYPIPGGVGRANAMDLSYYRPGIIMINEKTLRTGANALWARLNNGKYRKLTTRNFVSCIDSKLVLALGTTIMAGSTILRVENGLRRYYLG</sequence>
<evidence type="ECO:0000313" key="1">
    <source>
        <dbReference type="EMBL" id="RLM22100.1"/>
    </source>
</evidence>
<accession>A0A421DMF2</accession>
<proteinExistence type="predicted"/>
<comment type="caution">
    <text evidence="1">The sequence shown here is derived from an EMBL/GenBank/DDBJ whole genome shotgun (WGS) entry which is preliminary data.</text>
</comment>
<dbReference type="Proteomes" id="UP000285648">
    <property type="component" value="Unassembled WGS sequence"/>
</dbReference>
<evidence type="ECO:0000313" key="2">
    <source>
        <dbReference type="Proteomes" id="UP000285648"/>
    </source>
</evidence>
<organism evidence="1 2">
    <name type="scientific">Brenneria alni</name>
    <dbReference type="NCBI Taxonomy" id="71656"/>
    <lineage>
        <taxon>Bacteria</taxon>
        <taxon>Pseudomonadati</taxon>
        <taxon>Pseudomonadota</taxon>
        <taxon>Gammaproteobacteria</taxon>
        <taxon>Enterobacterales</taxon>
        <taxon>Pectobacteriaceae</taxon>
        <taxon>Brenneria</taxon>
    </lineage>
</organism>